<dbReference type="Proteomes" id="UP000009168">
    <property type="component" value="Unassembled WGS sequence"/>
</dbReference>
<dbReference type="SUPFAM" id="SSF57184">
    <property type="entry name" value="Growth factor receptor domain"/>
    <property type="match status" value="1"/>
</dbReference>
<proteinExistence type="predicted"/>
<feature type="transmembrane region" description="Helical" evidence="8">
    <location>
        <begin position="2240"/>
        <end position="2256"/>
    </location>
</feature>
<reference evidence="10" key="1">
    <citation type="journal article" date="2006" name="PLoS Biol.">
        <title>Macronuclear genome sequence of the ciliate Tetrahymena thermophila, a model eukaryote.</title>
        <authorList>
            <person name="Eisen J.A."/>
            <person name="Coyne R.S."/>
            <person name="Wu M."/>
            <person name="Wu D."/>
            <person name="Thiagarajan M."/>
            <person name="Wortman J.R."/>
            <person name="Badger J.H."/>
            <person name="Ren Q."/>
            <person name="Amedeo P."/>
            <person name="Jones K.M."/>
            <person name="Tallon L.J."/>
            <person name="Delcher A.L."/>
            <person name="Salzberg S.L."/>
            <person name="Silva J.C."/>
            <person name="Haas B.J."/>
            <person name="Majoros W.H."/>
            <person name="Farzad M."/>
            <person name="Carlton J.M."/>
            <person name="Smith R.K. Jr."/>
            <person name="Garg J."/>
            <person name="Pearlman R.E."/>
            <person name="Karrer K.M."/>
            <person name="Sun L."/>
            <person name="Manning G."/>
            <person name="Elde N.C."/>
            <person name="Turkewitz A.P."/>
            <person name="Asai D.J."/>
            <person name="Wilkes D.E."/>
            <person name="Wang Y."/>
            <person name="Cai H."/>
            <person name="Collins K."/>
            <person name="Stewart B.A."/>
            <person name="Lee S.R."/>
            <person name="Wilamowska K."/>
            <person name="Weinberg Z."/>
            <person name="Ruzzo W.L."/>
            <person name="Wloga D."/>
            <person name="Gaertig J."/>
            <person name="Frankel J."/>
            <person name="Tsao C.-C."/>
            <person name="Gorovsky M.A."/>
            <person name="Keeling P.J."/>
            <person name="Waller R.F."/>
            <person name="Patron N.J."/>
            <person name="Cherry J.M."/>
            <person name="Stover N.A."/>
            <person name="Krieger C.J."/>
            <person name="del Toro C."/>
            <person name="Ryder H.F."/>
            <person name="Williamson S.C."/>
            <person name="Barbeau R.A."/>
            <person name="Hamilton E.P."/>
            <person name="Orias E."/>
        </authorList>
    </citation>
    <scope>NUCLEOTIDE SEQUENCE [LARGE SCALE GENOMIC DNA]</scope>
    <source>
        <strain evidence="10">SB210</strain>
    </source>
</reference>
<dbReference type="OrthoDB" id="313173at2759"/>
<evidence type="ECO:0000256" key="4">
    <source>
        <dbReference type="ARBA" id="ARBA00022525"/>
    </source>
</evidence>
<feature type="transmembrane region" description="Helical" evidence="8">
    <location>
        <begin position="2297"/>
        <end position="2317"/>
    </location>
</feature>
<keyword evidence="8" id="KW-1133">Transmembrane helix</keyword>
<dbReference type="InterPro" id="IPR009030">
    <property type="entry name" value="Growth_fac_rcpt_cys_sf"/>
</dbReference>
<feature type="transmembrane region" description="Helical" evidence="8">
    <location>
        <begin position="2166"/>
        <end position="2188"/>
    </location>
</feature>
<keyword evidence="8 9" id="KW-0812">Transmembrane</keyword>
<comment type="subcellular location">
    <subcellularLocation>
        <location evidence="1">Cell envelope</location>
    </subcellularLocation>
    <subcellularLocation>
        <location evidence="2">Cell outer membrane</location>
    </subcellularLocation>
    <subcellularLocation>
        <location evidence="3">Secreted</location>
    </subcellularLocation>
</comment>
<sequence length="2503" mass="282306">MNFHSYLSLKPIIILIIVHQMLSFFRIVLADGTCSQTGCISCPHGQEACYQCTTSFVLINYNCLPIAAQSVISYFAVQDGKGQLVQYSEICPEETSYIDDSVTPSLCIPCPSQCDGCFLHGSRKVQCWDCAQGYYMQNSLNYQEADRYSSSWNPTCVQINQAQTLNLVITITTTVQNAELQSIPNYNCASQSLTFGSFFTALLFVENVCSQKYSQGQLTFTFQNGNHFIMIDNVAYSGKETDPDFVFEFFRNSNYDITINSASSKNQVILYWRTEKIRFYIFGTLNLSGVTIDGSENKLYSNLSDPSKCFTQRNLCCNGATPQNYVCNNGPKRQYRATGKTYQPDAVGMGLFNFMSSKRYTDTVIPSITINAVDVRNMMMFYPDGIRYFIKIHSNYGFISLSNVNVDKYYFTGGLISNYRYVQPKRESYSYIDQDIGLQRRTDCRMQVANLKQGTFCLLIYLTSSTFQNYNYEKYTRLFLDYTDNPKFIESYTLHLFSTLASVNISQSKFLNAMVSSTMVDADKEFFISSQVMQCKNSYDQSSESDLLKSSYLKTNPNQHFDQDKISQHTQMLGSHIVWQYIKGKLLMDTNTFDSNIGYQNPAISMMGYSQYMGASLQTSYIILDSNGNFAYVANAVIFIQNSIFTNNFAFVANSVMSFYQNQNSKPFNTGYMSCMGMKFLSNTFQNNLGCPTSYFVVSINCRFQTLTSSFANNWYQELNPTNTQQENNDLLTQVVFRSNKFIQNYAIISNSLFITGARDINIDQNTFDSNGVLIDQTKGQINTNNNPYINIVNYNKATYPYFNTNWMTESSALFLQYPVSTFITNNIFTQNWALSSGDSYIGQSVMLHKIVSVTDVKIYNNQFLNHNGLPSSFITQGSQIGQAYSTLPIISVNLYTNYHLAKSISVAIQIDFYQNTFANNQYKINTNNVDTQNIKYKTYTLYSLGGFVQLIKLFTDNEVLGSQPVSNDYLYMMYSQVNFLIRNSNFTQNTHYNGGCLIEVSGLNQLQGYGNTFSSNNNDFQSAINNQIGGMICMLQSSPVTLANTTNNEPILNLMQSTVTGDKGIHVQNQLVGSYIEIGDMNFIGFQSSNSILISSDSGQVNMEGNLFNSSVAINGLMSFKRVGKLILQDLQVLQSFPYTIYLESAYNYQLNGLTIQNNNLNLFSSYILSKMNQQDYTNLINSGVQVLYLYRSRGIMLNSNFNNNLVSSASVALLRDNSLLTATNLNVTNNLAQNIGSNFYVTDTSVLNLVLSNFQNNTSLLNGGCFFIQNSYFSISQTNVSFCQSKQNAGVGRIEQSIVDISNSTFQNNTALQEASLLYSISSDINIKFSKFFNNSANSCGIIASTVNLFILGSNFTGNSANIKTKNIYATQSTLQLQDSFFNDTQPINQVSGAFIQLFKSTGQISSSQFYNGQSNYGGAIMVEAFSDVQVDSCLFNNNYAVQSGGAIASSSYLSVSNSNFTLNQASLNGNDVFIKCQDDFLVTNVRVNASLGISLYVWARSFQAYQLNITGNSSLIQQNQLNQMKGVYLFQTPSSIVQDSYFSNLFSIKGSALNIVNLLNQQVMKTQIINTVFTTNQAQQGGALKIDGLTNTYIIDTNFYNNIAYYFNDTIGTGNGGGIHYSCPLTFSYCSLQIVRCSFIDNQAEMDGGAIKFDQSEVSIDFQTQFANNYAIYGPDKASYPIHLYKTNSTNQSAISDFQNPNAFSSGFQKLVEDSYNFEAEVSGQKFEIYYALVDHYGNIVLTANSSYARFSTFSSGVYLESGNQVSKNGYFNFTDFVVTINPGDTLQMMIETDSIPDEWLEKARNLQLKSQRLRQLQQGQSLDLLNLNNSKGTVPVYAQFRKCKIGEIQDSNKCVPCSYNKYSNVANITEGSVQCKECLQNSFCEGLNNVAPLSGFWRLTDISENFMQCPNAQACLGGVVDGEINSNTGSCEVGYEGNLCLACSDGYARYGQSECVICQNNILYNVRAIVTIIITLGMISLGIKNQLDNQGSQKDYSICLIKIFGNFTQTISIISLFQLQWPSSVGSVASINNQYLAAPLQVFSMDCYFRGFGVSTSLVRVFITIVTPLVVMLSSIVFFCIYYSIKVGIKLYTDKDYQKKLKNAIIITQLVIIFVFHPQIVTASFSLFQCQQLGDNANPQKFSQIEPQLKCFEGEHLNWVKYLGIPSLVLWVFIIPLIMALALWKYKDIIDRPDIVATYGFITKGYRAEFFFWEIVIMYRKSILVIGSIFWKLDPFLTGLNILLYLFFWLIIQQKFQPFLTGQLNKVEEYSLLTSVFFIYFSLYFIVDQHGSVISILMIILLMVTYIGYYAYFGLVYSKQKIIEVTETITNLSQEVKHPFLVVVFGRLAEIKILSCAKNWFLEQKELVQAAILRQKVQQDEKLNKEIQNCSNQHVVKDQIKEVVQQQSISQISQQDVFLQIKKKNKELFQAAQKFTDILLKKNEKIQINDKLKNLAKKVRQKKEDHDDMIPLNQDFQNAKEITIQEEQNSFEDEGNINI</sequence>
<dbReference type="EMBL" id="GG662460">
    <property type="protein sequence ID" value="EAR84361.2"/>
    <property type="molecule type" value="Genomic_DNA"/>
</dbReference>
<dbReference type="KEGG" id="tet:TTHERM_00703530"/>
<keyword evidence="10" id="KW-1185">Reference proteome</keyword>
<dbReference type="GeneID" id="7823599"/>
<evidence type="ECO:0000256" key="1">
    <source>
        <dbReference type="ARBA" id="ARBA00004196"/>
    </source>
</evidence>
<feature type="transmembrane region" description="Helical" evidence="8">
    <location>
        <begin position="2108"/>
        <end position="2132"/>
    </location>
</feature>
<keyword evidence="5" id="KW-0732">Signal</keyword>
<evidence type="ECO:0000256" key="2">
    <source>
        <dbReference type="ARBA" id="ARBA00004442"/>
    </source>
</evidence>
<evidence type="ECO:0000313" key="10">
    <source>
        <dbReference type="Proteomes" id="UP000009168"/>
    </source>
</evidence>
<evidence type="ECO:0000256" key="8">
    <source>
        <dbReference type="SAM" id="Phobius"/>
    </source>
</evidence>
<dbReference type="NCBIfam" id="TIGR01376">
    <property type="entry name" value="POMP_repeat"/>
    <property type="match status" value="1"/>
</dbReference>
<evidence type="ECO:0000256" key="7">
    <source>
        <dbReference type="ARBA" id="ARBA00023237"/>
    </source>
</evidence>
<accession>Q22GH0</accession>
<keyword evidence="6 8" id="KW-0472">Membrane</keyword>
<feature type="transmembrane region" description="Helical" evidence="8">
    <location>
        <begin position="2062"/>
        <end position="2087"/>
    </location>
</feature>
<gene>
    <name evidence="9" type="ORF">TTHERM_00703530</name>
</gene>
<dbReference type="RefSeq" id="XP_001032024.2">
    <property type="nucleotide sequence ID" value="XM_001032024.2"/>
</dbReference>
<dbReference type="InterPro" id="IPR003368">
    <property type="entry name" value="POMP_repeat"/>
</dbReference>
<dbReference type="eggNOG" id="ENOG502S49T">
    <property type="taxonomic scope" value="Eukaryota"/>
</dbReference>
<dbReference type="GO" id="GO:0005576">
    <property type="term" value="C:extracellular region"/>
    <property type="evidence" value="ECO:0007669"/>
    <property type="project" value="UniProtKB-SubCell"/>
</dbReference>
<organism evidence="9 10">
    <name type="scientific">Tetrahymena thermophila (strain SB210)</name>
    <dbReference type="NCBI Taxonomy" id="312017"/>
    <lineage>
        <taxon>Eukaryota</taxon>
        <taxon>Sar</taxon>
        <taxon>Alveolata</taxon>
        <taxon>Ciliophora</taxon>
        <taxon>Intramacronucleata</taxon>
        <taxon>Oligohymenophorea</taxon>
        <taxon>Hymenostomatida</taxon>
        <taxon>Tetrahymenina</taxon>
        <taxon>Tetrahymenidae</taxon>
        <taxon>Tetrahymena</taxon>
    </lineage>
</organism>
<name>Q22GH0_TETTS</name>
<dbReference type="PANTHER" id="PTHR11319">
    <property type="entry name" value="G PROTEIN-COUPLED RECEPTOR-RELATED"/>
    <property type="match status" value="1"/>
</dbReference>
<protein>
    <submittedName>
        <fullName evidence="9">Transmembrane protein, putative</fullName>
    </submittedName>
</protein>
<evidence type="ECO:0000256" key="6">
    <source>
        <dbReference type="ARBA" id="ARBA00023136"/>
    </source>
</evidence>
<dbReference type="HOGENOM" id="CLU_228682_0_0_1"/>
<dbReference type="PANTHER" id="PTHR11319:SF35">
    <property type="entry name" value="OUTER MEMBRANE PROTEIN PMPC-RELATED"/>
    <property type="match status" value="1"/>
</dbReference>
<evidence type="ECO:0000256" key="5">
    <source>
        <dbReference type="ARBA" id="ARBA00022729"/>
    </source>
</evidence>
<keyword evidence="7" id="KW-0998">Cell outer membrane</keyword>
<feature type="transmembrane region" description="Helical" evidence="8">
    <location>
        <begin position="1999"/>
        <end position="2021"/>
    </location>
</feature>
<keyword evidence="4" id="KW-0964">Secreted</keyword>
<feature type="transmembrane region" description="Helical" evidence="8">
    <location>
        <begin position="1966"/>
        <end position="1987"/>
    </location>
</feature>
<evidence type="ECO:0000313" key="9">
    <source>
        <dbReference type="EMBL" id="EAR84361.2"/>
    </source>
</evidence>
<evidence type="ECO:0000256" key="3">
    <source>
        <dbReference type="ARBA" id="ARBA00004613"/>
    </source>
</evidence>
<dbReference type="InParanoid" id="Q22GH0"/>
<feature type="transmembrane region" description="Helical" evidence="8">
    <location>
        <begin position="2274"/>
        <end position="2291"/>
    </location>
</feature>